<feature type="region of interest" description="Disordered" evidence="5">
    <location>
        <begin position="537"/>
        <end position="594"/>
    </location>
</feature>
<evidence type="ECO:0000256" key="1">
    <source>
        <dbReference type="ARBA" id="ARBA00023015"/>
    </source>
</evidence>
<dbReference type="AlphaFoldDB" id="A0A061I602"/>
<reference evidence="8" key="1">
    <citation type="journal article" date="2013" name="Nat. Biotechnol.">
        <title>Chinese hamster genome sequenced from sorted chromosomes.</title>
        <authorList>
            <person name="Brinkrolf K."/>
            <person name="Rupp O."/>
            <person name="Laux H."/>
            <person name="Kollin F."/>
            <person name="Ernst W."/>
            <person name="Linke B."/>
            <person name="Kofler R."/>
            <person name="Romand S."/>
            <person name="Hesse F."/>
            <person name="Budach W.E."/>
            <person name="Galosy S."/>
            <person name="Muller D."/>
            <person name="Noll T."/>
            <person name="Wienberg J."/>
            <person name="Jostock T."/>
            <person name="Leonard M."/>
            <person name="Grillari J."/>
            <person name="Tauch A."/>
            <person name="Goesmann A."/>
            <person name="Helk B."/>
            <person name="Mott J.E."/>
            <person name="Puhler A."/>
            <person name="Borth N."/>
        </authorList>
    </citation>
    <scope>NUCLEOTIDE SEQUENCE [LARGE SCALE GENOMIC DNA]</scope>
    <source>
        <strain evidence="8">17A/GY</strain>
    </source>
</reference>
<evidence type="ECO:0000313" key="7">
    <source>
        <dbReference type="EMBL" id="ERE77248.1"/>
    </source>
</evidence>
<feature type="domain" description="BHLH" evidence="6">
    <location>
        <begin position="92"/>
        <end position="144"/>
    </location>
</feature>
<keyword evidence="2 7" id="KW-0238">DNA-binding</keyword>
<dbReference type="SUPFAM" id="SSF47459">
    <property type="entry name" value="HLH, helix-loop-helix DNA-binding domain"/>
    <property type="match status" value="1"/>
</dbReference>
<dbReference type="InterPro" id="IPR032770">
    <property type="entry name" value="DUF4537"/>
</dbReference>
<keyword evidence="4" id="KW-0539">Nucleus</keyword>
<dbReference type="InterPro" id="IPR036638">
    <property type="entry name" value="HLH_DNA-bd_sf"/>
</dbReference>
<dbReference type="GO" id="GO:0060429">
    <property type="term" value="P:epithelium development"/>
    <property type="evidence" value="ECO:0007669"/>
    <property type="project" value="UniProtKB-ARBA"/>
</dbReference>
<evidence type="ECO:0000313" key="8">
    <source>
        <dbReference type="Proteomes" id="UP000030759"/>
    </source>
</evidence>
<dbReference type="GO" id="GO:0005667">
    <property type="term" value="C:transcription regulator complex"/>
    <property type="evidence" value="ECO:0007669"/>
    <property type="project" value="UniProtKB-ARBA"/>
</dbReference>
<evidence type="ECO:0000256" key="2">
    <source>
        <dbReference type="ARBA" id="ARBA00023125"/>
    </source>
</evidence>
<evidence type="ECO:0000256" key="4">
    <source>
        <dbReference type="ARBA" id="ARBA00023242"/>
    </source>
</evidence>
<dbReference type="PROSITE" id="PS50888">
    <property type="entry name" value="BHLH"/>
    <property type="match status" value="1"/>
</dbReference>
<evidence type="ECO:0000259" key="6">
    <source>
        <dbReference type="PROSITE" id="PS50888"/>
    </source>
</evidence>
<dbReference type="GO" id="GO:0005634">
    <property type="term" value="C:nucleus"/>
    <property type="evidence" value="ECO:0007669"/>
    <property type="project" value="UniProtKB-ARBA"/>
</dbReference>
<dbReference type="FunFam" id="4.10.280.10:FF:000038">
    <property type="entry name" value="achaete-scute homolog 3"/>
    <property type="match status" value="1"/>
</dbReference>
<dbReference type="SMART" id="SM00353">
    <property type="entry name" value="HLH"/>
    <property type="match status" value="1"/>
</dbReference>
<sequence>MDSRSYSSPPDRLSVFSESAHLPPSRPFYLDPMVTVHLCPETPVPSPYTEELPLLPFSSDTLIMDNYGDPYPFPFPMPYVNYRRCDYAYGPAFIRKRNERERQRVKCVNEGYARLRRHLPENYLEKRLSKVETLRAAIKYISYLQSLLYPDETEAERNPRTTSCGPLDPSFRVGALKAMQPSTRPELPLPKYCSVARIPKAPDPDGAASPSDLSFTCLFARQAPWLPTNCTLTRCASCHPCSHTADTPYQGLRWLGRVGDAAGPWVLARREPDGFYYLAQIKAAPEASRRGALVVEFEAPLVTGLKLPAQQRRVVFPEDVIQFSPSVPHSLQPGDKVLAPWESEQQQFGPGIVLSGLKRQKGQRASKEEVTVHFWNGKTTKVPLDRVRLVSLTVWKKAVERLQTPHIRDYHSPFIWVPHCSPLGPKTGCVRHRPSLDSSFLCPPGLSCAHCQFPDQSCFCGCPLVGPTWWSLTRTSEVTTRKLPEPEPKPTAQLLPLQGPKEEARAAFSYNMSYSSEEENSESHLEMELPQRQMVSRAVNTDPTVSEKPLQQCGPCRPEWRYWRRNGPEPPPGKQGTRRCHNKKKDKDNQQDRV</sequence>
<evidence type="ECO:0000256" key="5">
    <source>
        <dbReference type="SAM" id="MobiDB-lite"/>
    </source>
</evidence>
<keyword evidence="1" id="KW-0805">Transcription regulation</keyword>
<dbReference type="GO" id="GO:0001227">
    <property type="term" value="F:DNA-binding transcription repressor activity, RNA polymerase II-specific"/>
    <property type="evidence" value="ECO:0007669"/>
    <property type="project" value="UniProtKB-ARBA"/>
</dbReference>
<proteinExistence type="predicted"/>
<dbReference type="GO" id="GO:0000977">
    <property type="term" value="F:RNA polymerase II transcription regulatory region sequence-specific DNA binding"/>
    <property type="evidence" value="ECO:0007669"/>
    <property type="project" value="UniProtKB-ARBA"/>
</dbReference>
<evidence type="ECO:0000256" key="3">
    <source>
        <dbReference type="ARBA" id="ARBA00023163"/>
    </source>
</evidence>
<dbReference type="GO" id="GO:0046983">
    <property type="term" value="F:protein dimerization activity"/>
    <property type="evidence" value="ECO:0007669"/>
    <property type="project" value="InterPro"/>
</dbReference>
<dbReference type="Gene3D" id="4.10.280.10">
    <property type="entry name" value="Helix-loop-helix DNA-binding domain"/>
    <property type="match status" value="1"/>
</dbReference>
<name>A0A061I602_CRIGR</name>
<dbReference type="Pfam" id="PF15057">
    <property type="entry name" value="DUF4537"/>
    <property type="match status" value="1"/>
</dbReference>
<dbReference type="InterPro" id="IPR011598">
    <property type="entry name" value="bHLH_dom"/>
</dbReference>
<feature type="compositionally biased region" description="Basic and acidic residues" evidence="5">
    <location>
        <begin position="585"/>
        <end position="594"/>
    </location>
</feature>
<keyword evidence="3" id="KW-0804">Transcription</keyword>
<gene>
    <name evidence="7" type="ORF">H671_3g11224</name>
</gene>
<dbReference type="EMBL" id="KE673543">
    <property type="protein sequence ID" value="ERE77248.1"/>
    <property type="molecule type" value="Genomic_DNA"/>
</dbReference>
<organism evidence="7 8">
    <name type="scientific">Cricetulus griseus</name>
    <name type="common">Chinese hamster</name>
    <name type="synonym">Cricetulus barabensis griseus</name>
    <dbReference type="NCBI Taxonomy" id="10029"/>
    <lineage>
        <taxon>Eukaryota</taxon>
        <taxon>Metazoa</taxon>
        <taxon>Chordata</taxon>
        <taxon>Craniata</taxon>
        <taxon>Vertebrata</taxon>
        <taxon>Euteleostomi</taxon>
        <taxon>Mammalia</taxon>
        <taxon>Eutheria</taxon>
        <taxon>Euarchontoglires</taxon>
        <taxon>Glires</taxon>
        <taxon>Rodentia</taxon>
        <taxon>Myomorpha</taxon>
        <taxon>Muroidea</taxon>
        <taxon>Cricetidae</taxon>
        <taxon>Cricetinae</taxon>
        <taxon>Cricetulus</taxon>
    </lineage>
</organism>
<dbReference type="Pfam" id="PF00010">
    <property type="entry name" value="HLH"/>
    <property type="match status" value="1"/>
</dbReference>
<dbReference type="CDD" id="cd19745">
    <property type="entry name" value="bHLH_TS_ASCL3"/>
    <property type="match status" value="1"/>
</dbReference>
<dbReference type="Proteomes" id="UP000030759">
    <property type="component" value="Unassembled WGS sequence"/>
</dbReference>
<accession>A0A061I602</accession>
<dbReference type="GO" id="GO:0048513">
    <property type="term" value="P:animal organ development"/>
    <property type="evidence" value="ECO:0007669"/>
    <property type="project" value="UniProtKB-ARBA"/>
</dbReference>
<dbReference type="PANTHER" id="PTHR14343:SF3">
    <property type="entry name" value="SIMILAR TO PREDICTED GENE ICRFP703B1614Q5.5"/>
    <property type="match status" value="1"/>
</dbReference>
<dbReference type="PANTHER" id="PTHR14343">
    <property type="entry name" value="VWFA DOMAIN-CONTAINING PROTEIN"/>
    <property type="match status" value="1"/>
</dbReference>
<protein>
    <submittedName>
        <fullName evidence="7">Helix-loop-helix DNA-binding containing protein</fullName>
    </submittedName>
</protein>